<evidence type="ECO:0000313" key="1">
    <source>
        <dbReference type="EMBL" id="JAH13572.1"/>
    </source>
</evidence>
<protein>
    <submittedName>
        <fullName evidence="1">Uncharacterized protein</fullName>
    </submittedName>
</protein>
<accession>A0A0E9QAK9</accession>
<organism evidence="1">
    <name type="scientific">Anguilla anguilla</name>
    <name type="common">European freshwater eel</name>
    <name type="synonym">Muraena anguilla</name>
    <dbReference type="NCBI Taxonomy" id="7936"/>
    <lineage>
        <taxon>Eukaryota</taxon>
        <taxon>Metazoa</taxon>
        <taxon>Chordata</taxon>
        <taxon>Craniata</taxon>
        <taxon>Vertebrata</taxon>
        <taxon>Euteleostomi</taxon>
        <taxon>Actinopterygii</taxon>
        <taxon>Neopterygii</taxon>
        <taxon>Teleostei</taxon>
        <taxon>Anguilliformes</taxon>
        <taxon>Anguillidae</taxon>
        <taxon>Anguilla</taxon>
    </lineage>
</organism>
<reference evidence="1" key="1">
    <citation type="submission" date="2014-11" db="EMBL/GenBank/DDBJ databases">
        <authorList>
            <person name="Amaro Gonzalez C."/>
        </authorList>
    </citation>
    <scope>NUCLEOTIDE SEQUENCE</scope>
</reference>
<proteinExistence type="predicted"/>
<dbReference type="EMBL" id="GBXM01095005">
    <property type="protein sequence ID" value="JAH13572.1"/>
    <property type="molecule type" value="Transcribed_RNA"/>
</dbReference>
<reference evidence="1" key="2">
    <citation type="journal article" date="2015" name="Fish Shellfish Immunol.">
        <title>Early steps in the European eel (Anguilla anguilla)-Vibrio vulnificus interaction in the gills: Role of the RtxA13 toxin.</title>
        <authorList>
            <person name="Callol A."/>
            <person name="Pajuelo D."/>
            <person name="Ebbesson L."/>
            <person name="Teles M."/>
            <person name="MacKenzie S."/>
            <person name="Amaro C."/>
        </authorList>
    </citation>
    <scope>NUCLEOTIDE SEQUENCE</scope>
</reference>
<sequence>MSMHCRRRTKSIMPQNPCVNENSVRRRVPPAINYIFTNNFSVKCIANIFYLK</sequence>
<dbReference type="AlphaFoldDB" id="A0A0E9QAK9"/>
<name>A0A0E9QAK9_ANGAN</name>